<evidence type="ECO:0000256" key="5">
    <source>
        <dbReference type="PROSITE-ProRule" id="PRU00221"/>
    </source>
</evidence>
<evidence type="ECO:0000256" key="6">
    <source>
        <dbReference type="SAM" id="MobiDB-lite"/>
    </source>
</evidence>
<dbReference type="SMART" id="SM00320">
    <property type="entry name" value="WD40"/>
    <property type="match status" value="5"/>
</dbReference>
<evidence type="ECO:0000256" key="3">
    <source>
        <dbReference type="ARBA" id="ARBA00022763"/>
    </source>
</evidence>
<dbReference type="PROSITE" id="PS50082">
    <property type="entry name" value="WD_REPEATS_2"/>
    <property type="match status" value="4"/>
</dbReference>
<keyword evidence="8" id="KW-1185">Reference proteome</keyword>
<feature type="repeat" description="WD" evidence="5">
    <location>
        <begin position="53"/>
        <end position="94"/>
    </location>
</feature>
<evidence type="ECO:0000313" key="8">
    <source>
        <dbReference type="Proteomes" id="UP000041254"/>
    </source>
</evidence>
<dbReference type="InterPro" id="IPR019775">
    <property type="entry name" value="WD40_repeat_CS"/>
</dbReference>
<feature type="compositionally biased region" description="Pro residues" evidence="6">
    <location>
        <begin position="383"/>
        <end position="398"/>
    </location>
</feature>
<dbReference type="PhylomeDB" id="A0A0G4EGP1"/>
<feature type="repeat" description="WD" evidence="5">
    <location>
        <begin position="121"/>
        <end position="163"/>
    </location>
</feature>
<keyword evidence="1 5" id="KW-0853">WD repeat</keyword>
<dbReference type="InterPro" id="IPR015943">
    <property type="entry name" value="WD40/YVTN_repeat-like_dom_sf"/>
</dbReference>
<dbReference type="InParanoid" id="A0A0G4EGP1"/>
<dbReference type="SUPFAM" id="SSF50978">
    <property type="entry name" value="WD40 repeat-like"/>
    <property type="match status" value="1"/>
</dbReference>
<name>A0A0G4EGP1_VITBC</name>
<keyword evidence="4" id="KW-0234">DNA repair</keyword>
<dbReference type="OMA" id="RICDIRT"/>
<sequence length="566" mass="61550">MPNSACSSSFDKLPLFSQLRARHAGILSARHFHCFLERKQIAALDTSATLTLDADHAGGVSALAASPDGRFLLSGSTGSSMKLFDLDKREKRQHTDIGGRRIVRPVHQVGKRDPRAGGRFDRGHLYAISSLAWYPDGSSVCLSAGLDKFVKVWDTSGMDEVISFDLKSKVYSIATAGERTSGSPTFAAALEEGHTRLCDLRSGNFTHILRGHRAAVFSVAFHPRNGFHLVTGSADRTVRLWDIRRGVQCIYALDKHKADDRFLRALGQGPIGSADTLPPQRRPAVPKTQAPPPVAAKQGPQLAGFADESDVWAYMSRVTNKRKRKDKSAEREESNDSQASSSNDPLSRQRINYRLNPHLLKPQPPKSSQSRRAAKTPSSAPSAPTPTPAPPRKPPPPKHTGIAHDGRVTSVRFTTDGQYVLSSGTDGHVRLWDALTGGNCFVHFGQTKNKQSLGTTFAVDTFDDHVFHGVGELVCMFQLKTGRVVRQWRGHLDTVVAVEWNGRRKQVCSGAKDGLIQVFEPSPGFLRGKGADSGVARAAPSVGAAAVATSSARADDEMSEWSDEIW</sequence>
<dbReference type="GO" id="GO:0006283">
    <property type="term" value="P:transcription-coupled nucleotide-excision repair"/>
    <property type="evidence" value="ECO:0007669"/>
    <property type="project" value="InterPro"/>
</dbReference>
<dbReference type="InterPro" id="IPR020472">
    <property type="entry name" value="WD40_PAC1"/>
</dbReference>
<organism evidence="7 8">
    <name type="scientific">Vitrella brassicaformis (strain CCMP3155)</name>
    <dbReference type="NCBI Taxonomy" id="1169540"/>
    <lineage>
        <taxon>Eukaryota</taxon>
        <taxon>Sar</taxon>
        <taxon>Alveolata</taxon>
        <taxon>Colpodellida</taxon>
        <taxon>Vitrellaceae</taxon>
        <taxon>Vitrella</taxon>
    </lineage>
</organism>
<dbReference type="GO" id="GO:0043161">
    <property type="term" value="P:proteasome-mediated ubiquitin-dependent protein catabolic process"/>
    <property type="evidence" value="ECO:0007669"/>
    <property type="project" value="TreeGrafter"/>
</dbReference>
<dbReference type="PROSITE" id="PS50294">
    <property type="entry name" value="WD_REPEATS_REGION"/>
    <property type="match status" value="3"/>
</dbReference>
<evidence type="ECO:0000256" key="4">
    <source>
        <dbReference type="ARBA" id="ARBA00023204"/>
    </source>
</evidence>
<keyword evidence="2" id="KW-0677">Repeat</keyword>
<dbReference type="OrthoDB" id="538223at2759"/>
<dbReference type="Pfam" id="PF00400">
    <property type="entry name" value="WD40"/>
    <property type="match status" value="5"/>
</dbReference>
<dbReference type="AlphaFoldDB" id="A0A0G4EGP1"/>
<dbReference type="InterPro" id="IPR036322">
    <property type="entry name" value="WD40_repeat_dom_sf"/>
</dbReference>
<feature type="repeat" description="WD" evidence="5">
    <location>
        <begin position="209"/>
        <end position="246"/>
    </location>
</feature>
<dbReference type="STRING" id="1169540.A0A0G4EGP1"/>
<evidence type="ECO:0000256" key="2">
    <source>
        <dbReference type="ARBA" id="ARBA00022737"/>
    </source>
</evidence>
<feature type="compositionally biased region" description="Polar residues" evidence="6">
    <location>
        <begin position="336"/>
        <end position="350"/>
    </location>
</feature>
<keyword evidence="3" id="KW-0227">DNA damage</keyword>
<dbReference type="GO" id="GO:0031464">
    <property type="term" value="C:Cul4A-RING E3 ubiquitin ligase complex"/>
    <property type="evidence" value="ECO:0007669"/>
    <property type="project" value="TreeGrafter"/>
</dbReference>
<dbReference type="EMBL" id="CDMY01000224">
    <property type="protein sequence ID" value="CEL94633.1"/>
    <property type="molecule type" value="Genomic_DNA"/>
</dbReference>
<dbReference type="Proteomes" id="UP000041254">
    <property type="component" value="Unassembled WGS sequence"/>
</dbReference>
<reference evidence="7 8" key="1">
    <citation type="submission" date="2014-11" db="EMBL/GenBank/DDBJ databases">
        <authorList>
            <person name="Zhu J."/>
            <person name="Qi W."/>
            <person name="Song R."/>
        </authorList>
    </citation>
    <scope>NUCLEOTIDE SEQUENCE [LARGE SCALE GENOMIC DNA]</scope>
</reference>
<feature type="repeat" description="WD" evidence="5">
    <location>
        <begin position="401"/>
        <end position="433"/>
    </location>
</feature>
<feature type="region of interest" description="Disordered" evidence="6">
    <location>
        <begin position="270"/>
        <end position="302"/>
    </location>
</feature>
<evidence type="ECO:0000313" key="7">
    <source>
        <dbReference type="EMBL" id="CEL94633.1"/>
    </source>
</evidence>
<accession>A0A0G4EGP1</accession>
<dbReference type="PROSITE" id="PS00678">
    <property type="entry name" value="WD_REPEATS_1"/>
    <property type="match status" value="1"/>
</dbReference>
<dbReference type="Gene3D" id="2.130.10.10">
    <property type="entry name" value="YVTN repeat-like/Quinoprotein amine dehydrogenase"/>
    <property type="match status" value="2"/>
</dbReference>
<dbReference type="GO" id="GO:0000209">
    <property type="term" value="P:protein polyubiquitination"/>
    <property type="evidence" value="ECO:0007669"/>
    <property type="project" value="TreeGrafter"/>
</dbReference>
<protein>
    <recommendedName>
        <fullName evidence="9">Anaphase-promoting complex subunit 4 WD40 domain-containing protein</fullName>
    </recommendedName>
</protein>
<dbReference type="InterPro" id="IPR042238">
    <property type="entry name" value="Rad28/ERCC8/Ckn1/ATCSA-1"/>
</dbReference>
<evidence type="ECO:0000256" key="1">
    <source>
        <dbReference type="ARBA" id="ARBA00022574"/>
    </source>
</evidence>
<dbReference type="InterPro" id="IPR001680">
    <property type="entry name" value="WD40_rpt"/>
</dbReference>
<gene>
    <name evidence="7" type="ORF">Vbra_7306</name>
</gene>
<dbReference type="PANTHER" id="PTHR46202:SF1">
    <property type="entry name" value="DNA EXCISION REPAIR PROTEIN ERCC-8"/>
    <property type="match status" value="1"/>
</dbReference>
<proteinExistence type="predicted"/>
<dbReference type="PRINTS" id="PR00320">
    <property type="entry name" value="GPROTEINBRPT"/>
</dbReference>
<dbReference type="GO" id="GO:0000109">
    <property type="term" value="C:nucleotide-excision repair complex"/>
    <property type="evidence" value="ECO:0007669"/>
    <property type="project" value="TreeGrafter"/>
</dbReference>
<dbReference type="VEuPathDB" id="CryptoDB:Vbra_7306"/>
<dbReference type="PANTHER" id="PTHR46202">
    <property type="entry name" value="DNA EXCISION REPAIR PROTEIN ERCC-8"/>
    <property type="match status" value="1"/>
</dbReference>
<feature type="region of interest" description="Disordered" evidence="6">
    <location>
        <begin position="320"/>
        <end position="405"/>
    </location>
</feature>
<evidence type="ECO:0008006" key="9">
    <source>
        <dbReference type="Google" id="ProtNLM"/>
    </source>
</evidence>